<name>A0A2Z7AR21_9LAMI</name>
<dbReference type="EMBL" id="KV012835">
    <property type="protein sequence ID" value="KZV24344.1"/>
    <property type="molecule type" value="Genomic_DNA"/>
</dbReference>
<dbReference type="AlphaFoldDB" id="A0A2Z7AR21"/>
<evidence type="ECO:0000313" key="2">
    <source>
        <dbReference type="Proteomes" id="UP000250235"/>
    </source>
</evidence>
<protein>
    <submittedName>
        <fullName evidence="1">Uncharacterized protein</fullName>
    </submittedName>
</protein>
<dbReference type="Proteomes" id="UP000250235">
    <property type="component" value="Unassembled WGS sequence"/>
</dbReference>
<proteinExistence type="predicted"/>
<keyword evidence="2" id="KW-1185">Reference proteome</keyword>
<gene>
    <name evidence="1" type="ORF">F511_16916</name>
</gene>
<accession>A0A2Z7AR21</accession>
<sequence>MVNAGLWEKSAFERRASIHRMFLAKRQRLVKICFGRAMERSDRHRTGRMRRRMMGSDLLSEKSDLQQTSSFCIATTQIFTCWSKISRSAGTRRPAEELNNDDISSNVSNQLKATAQTSSWYWKLAIAKRCRLNKSIRQRFAFTLKESADDFRWTFSKANPAADDLATQNSAATQLQQLVLSDADFIFSTKILDAKQDSLYRKLHHGNSRRFLTRTRQISRSNRRIERTKKLPRYFEILNRKNSSFARQSSAEISAEFLAKVLCKRRTSSSPSTVRAPFVQIGSSHSNSARTDFFTIVIWVYGIFRISGLLCVTNGLDPLEE</sequence>
<organism evidence="1 2">
    <name type="scientific">Dorcoceras hygrometricum</name>
    <dbReference type="NCBI Taxonomy" id="472368"/>
    <lineage>
        <taxon>Eukaryota</taxon>
        <taxon>Viridiplantae</taxon>
        <taxon>Streptophyta</taxon>
        <taxon>Embryophyta</taxon>
        <taxon>Tracheophyta</taxon>
        <taxon>Spermatophyta</taxon>
        <taxon>Magnoliopsida</taxon>
        <taxon>eudicotyledons</taxon>
        <taxon>Gunneridae</taxon>
        <taxon>Pentapetalae</taxon>
        <taxon>asterids</taxon>
        <taxon>lamiids</taxon>
        <taxon>Lamiales</taxon>
        <taxon>Gesneriaceae</taxon>
        <taxon>Didymocarpoideae</taxon>
        <taxon>Trichosporeae</taxon>
        <taxon>Loxocarpinae</taxon>
        <taxon>Dorcoceras</taxon>
    </lineage>
</organism>
<evidence type="ECO:0000313" key="1">
    <source>
        <dbReference type="EMBL" id="KZV24344.1"/>
    </source>
</evidence>
<reference evidence="1 2" key="1">
    <citation type="journal article" date="2015" name="Proc. Natl. Acad. Sci. U.S.A.">
        <title>The resurrection genome of Boea hygrometrica: A blueprint for survival of dehydration.</title>
        <authorList>
            <person name="Xiao L."/>
            <person name="Yang G."/>
            <person name="Zhang L."/>
            <person name="Yang X."/>
            <person name="Zhao S."/>
            <person name="Ji Z."/>
            <person name="Zhou Q."/>
            <person name="Hu M."/>
            <person name="Wang Y."/>
            <person name="Chen M."/>
            <person name="Xu Y."/>
            <person name="Jin H."/>
            <person name="Xiao X."/>
            <person name="Hu G."/>
            <person name="Bao F."/>
            <person name="Hu Y."/>
            <person name="Wan P."/>
            <person name="Li L."/>
            <person name="Deng X."/>
            <person name="Kuang T."/>
            <person name="Xiang C."/>
            <person name="Zhu J.K."/>
            <person name="Oliver M.J."/>
            <person name="He Y."/>
        </authorList>
    </citation>
    <scope>NUCLEOTIDE SEQUENCE [LARGE SCALE GENOMIC DNA]</scope>
    <source>
        <strain evidence="2">cv. XS01</strain>
    </source>
</reference>